<organism evidence="15 16">
    <name type="scientific">Methanofollis tationis</name>
    <dbReference type="NCBI Taxonomy" id="81417"/>
    <lineage>
        <taxon>Archaea</taxon>
        <taxon>Methanobacteriati</taxon>
        <taxon>Methanobacteriota</taxon>
        <taxon>Stenosarchaea group</taxon>
        <taxon>Methanomicrobia</taxon>
        <taxon>Methanomicrobiales</taxon>
        <taxon>Methanomicrobiaceae</taxon>
        <taxon>Methanofollis</taxon>
    </lineage>
</organism>
<dbReference type="InterPro" id="IPR020058">
    <property type="entry name" value="Glu/Gln-tRNA-synth_Ib_cat-dom"/>
</dbReference>
<evidence type="ECO:0000256" key="3">
    <source>
        <dbReference type="ARBA" id="ARBA00022490"/>
    </source>
</evidence>
<evidence type="ECO:0000256" key="11">
    <source>
        <dbReference type="SAM" id="MobiDB-lite"/>
    </source>
</evidence>
<evidence type="ECO:0000313" key="16">
    <source>
        <dbReference type="Proteomes" id="UP000570823"/>
    </source>
</evidence>
<dbReference type="InterPro" id="IPR000924">
    <property type="entry name" value="Glu/Gln-tRNA-synth"/>
</dbReference>
<keyword evidence="3 10" id="KW-0963">Cytoplasm</keyword>
<dbReference type="Pfam" id="PF03950">
    <property type="entry name" value="tRNA-synt_1c_C"/>
    <property type="match status" value="1"/>
</dbReference>
<dbReference type="Proteomes" id="UP000570823">
    <property type="component" value="Unassembled WGS sequence"/>
</dbReference>
<dbReference type="HAMAP" id="MF_02076">
    <property type="entry name" value="Glu_tRNA_synth_type2"/>
    <property type="match status" value="1"/>
</dbReference>
<dbReference type="InterPro" id="IPR001412">
    <property type="entry name" value="aa-tRNA-synth_I_CS"/>
</dbReference>
<reference evidence="15 16" key="1">
    <citation type="submission" date="2020-06" db="EMBL/GenBank/DDBJ databases">
        <title>Methanofollis fontis sp. nov., a methanogen isolated from marine sediments near a cold seep at Four-Way Closure Ridge offshore southwestern Taiwan.</title>
        <authorList>
            <person name="Chen S.-C."/>
            <person name="Teng N.-H."/>
            <person name="Lin Y.-S."/>
            <person name="Lai M.-C."/>
            <person name="Chen H.-H."/>
            <person name="Wang C.-C."/>
        </authorList>
    </citation>
    <scope>NUCLEOTIDE SEQUENCE [LARGE SCALE GENOMIC DNA]</scope>
    <source>
        <strain evidence="15 16">DSM 2702</strain>
    </source>
</reference>
<feature type="domain" description="Glutamyl/glutaminyl-tRNA synthetase class Ib catalytic" evidence="12">
    <location>
        <begin position="102"/>
        <end position="404"/>
    </location>
</feature>
<comment type="similarity">
    <text evidence="2 10">Belongs to the class-I aminoacyl-tRNA synthetase family. Glutamate--tRNA ligase type 2 subfamily.</text>
</comment>
<evidence type="ECO:0000256" key="8">
    <source>
        <dbReference type="ARBA" id="ARBA00023146"/>
    </source>
</evidence>
<dbReference type="InterPro" id="IPR014729">
    <property type="entry name" value="Rossmann-like_a/b/a_fold"/>
</dbReference>
<comment type="caution">
    <text evidence="15">The sequence shown here is derived from an EMBL/GenBank/DDBJ whole genome shotgun (WGS) entry which is preliminary data.</text>
</comment>
<evidence type="ECO:0000259" key="12">
    <source>
        <dbReference type="Pfam" id="PF00749"/>
    </source>
</evidence>
<dbReference type="PROSITE" id="PS00178">
    <property type="entry name" value="AA_TRNA_LIGASE_I"/>
    <property type="match status" value="1"/>
</dbReference>
<dbReference type="Gene3D" id="2.40.240.10">
    <property type="entry name" value="Ribosomal Protein L25, Chain P"/>
    <property type="match status" value="1"/>
</dbReference>
<feature type="short sequence motif" description="'HIGH' region" evidence="10">
    <location>
        <begin position="108"/>
        <end position="118"/>
    </location>
</feature>
<keyword evidence="16" id="KW-1185">Reference proteome</keyword>
<dbReference type="InterPro" id="IPR004526">
    <property type="entry name" value="Glu-tRNA-synth_arc/euk"/>
</dbReference>
<dbReference type="Pfam" id="PF00749">
    <property type="entry name" value="tRNA-synt_1c"/>
    <property type="match status" value="1"/>
</dbReference>
<evidence type="ECO:0000256" key="4">
    <source>
        <dbReference type="ARBA" id="ARBA00022598"/>
    </source>
</evidence>
<dbReference type="GO" id="GO:0006424">
    <property type="term" value="P:glutamyl-tRNA aminoacylation"/>
    <property type="evidence" value="ECO:0007669"/>
    <property type="project" value="UniProtKB-UniRule"/>
</dbReference>
<keyword evidence="5 10" id="KW-0547">Nucleotide-binding</keyword>
<accession>A0A7K4HNU0</accession>
<evidence type="ECO:0000313" key="15">
    <source>
        <dbReference type="EMBL" id="NVO66508.1"/>
    </source>
</evidence>
<dbReference type="EC" id="6.1.1.17" evidence="10"/>
<keyword evidence="8 10" id="KW-0030">Aminoacyl-tRNA synthetase</keyword>
<name>A0A7K4HNU0_9EURY</name>
<feature type="domain" description="Glutamyl/glutaminyl-tRNA synthetase class Ib anti-codon binding" evidence="13">
    <location>
        <begin position="408"/>
        <end position="477"/>
    </location>
</feature>
<dbReference type="InterPro" id="IPR020056">
    <property type="entry name" value="Rbsml_bL25/Gln-tRNA_synth_N"/>
</dbReference>
<gene>
    <name evidence="10" type="primary">gltX</name>
    <name evidence="15" type="ORF">HWN36_04090</name>
</gene>
<dbReference type="PANTHER" id="PTHR43097:SF5">
    <property type="entry name" value="GLUTAMATE--TRNA LIGASE"/>
    <property type="match status" value="1"/>
</dbReference>
<dbReference type="GO" id="GO:0005829">
    <property type="term" value="C:cytosol"/>
    <property type="evidence" value="ECO:0007669"/>
    <property type="project" value="TreeGrafter"/>
</dbReference>
<dbReference type="Pfam" id="PF20974">
    <property type="entry name" value="tRNA-synt_1c_C2"/>
    <property type="match status" value="1"/>
</dbReference>
<sequence>MDAGVRKVLYVYALQNAVKHGNVPNPKAVMGKVLGAHPELRPHAKEIPGVLTEVLDEVAGMPPEAWKARLEELAPELAGETNSGKKDRSKELPPLEEAEDGVVMRFAPNPSGPLHLGHARAAFLNDAYVKRYGGRYVLRIEDTDPRRVDPDAYQMVQEDLKWMGLGITDIVYQSDRMEVYYDLGRKLIEIGGAYVCTCDAEYFRDLKIKQKACPCRSHSIEDNLALWDRMLGGDFAEGQVTVRVKTDLAHPDPAMRDFSIFRIVDTPHHPRIEARVYPLMNFSVVADDHLLGITHVIRGKDHIANTRRQRYIYDYFGWKPPVYRHYGRMGIEGVVLSTSSMREGINAGTYTGWDDVHLGTLRAIGRRGIRPEAVREAVVEIGIGETDISFSWENLYAKNKAVIDHVSDRFFFVPEPVSVRIEGAPEQVAEIPLYPGDAARGVREITFEGAAVLPRAETEGAALVRMKDLFNIRMTGAGQAEYAGDDLAAARAAKAPIIQWLPEGYGIPCRVLTPEGEVFGVCEPQVAGYQGRTVQFERFGFVRVDRADEAGVLCYFTHR</sequence>
<dbReference type="RefSeq" id="WP_176788193.1">
    <property type="nucleotide sequence ID" value="NZ_JABXWR010000001.1"/>
</dbReference>
<evidence type="ECO:0000256" key="5">
    <source>
        <dbReference type="ARBA" id="ARBA00022741"/>
    </source>
</evidence>
<evidence type="ECO:0000256" key="9">
    <source>
        <dbReference type="ARBA" id="ARBA00048351"/>
    </source>
</evidence>
<keyword evidence="4 10" id="KW-0436">Ligase</keyword>
<keyword evidence="7 10" id="KW-0648">Protein biosynthesis</keyword>
<dbReference type="InterPro" id="IPR050132">
    <property type="entry name" value="Gln/Glu-tRNA_Ligase"/>
</dbReference>
<evidence type="ECO:0000256" key="7">
    <source>
        <dbReference type="ARBA" id="ARBA00022917"/>
    </source>
</evidence>
<dbReference type="PANTHER" id="PTHR43097">
    <property type="entry name" value="GLUTAMINE-TRNA LIGASE"/>
    <property type="match status" value="1"/>
</dbReference>
<comment type="function">
    <text evidence="10">Catalyzes the attachment of glutamate to tRNA(Glu) in a two-step reaction: glutamate is first activated by ATP to form Glu-AMP and then transferred to the acceptor end of tRNA(Glu).</text>
</comment>
<evidence type="ECO:0000259" key="14">
    <source>
        <dbReference type="Pfam" id="PF20974"/>
    </source>
</evidence>
<evidence type="ECO:0000256" key="6">
    <source>
        <dbReference type="ARBA" id="ARBA00022840"/>
    </source>
</evidence>
<evidence type="ECO:0000256" key="10">
    <source>
        <dbReference type="HAMAP-Rule" id="MF_02076"/>
    </source>
</evidence>
<dbReference type="EMBL" id="JABXWR010000001">
    <property type="protein sequence ID" value="NVO66508.1"/>
    <property type="molecule type" value="Genomic_DNA"/>
</dbReference>
<dbReference type="OrthoDB" id="10470at2157"/>
<feature type="compositionally biased region" description="Basic and acidic residues" evidence="11">
    <location>
        <begin position="83"/>
        <end position="93"/>
    </location>
</feature>
<dbReference type="SUPFAM" id="SSF52374">
    <property type="entry name" value="Nucleotidylyl transferase"/>
    <property type="match status" value="1"/>
</dbReference>
<evidence type="ECO:0000259" key="13">
    <source>
        <dbReference type="Pfam" id="PF03950"/>
    </source>
</evidence>
<dbReference type="InterPro" id="IPR020059">
    <property type="entry name" value="Glu/Gln-tRNA-synth_Ib_codon-bd"/>
</dbReference>
<dbReference type="GO" id="GO:0004818">
    <property type="term" value="F:glutamate-tRNA ligase activity"/>
    <property type="evidence" value="ECO:0007669"/>
    <property type="project" value="UniProtKB-UniRule"/>
</dbReference>
<dbReference type="NCBIfam" id="NF003169">
    <property type="entry name" value="PRK04156.1"/>
    <property type="match status" value="1"/>
</dbReference>
<feature type="region of interest" description="Disordered" evidence="11">
    <location>
        <begin position="76"/>
        <end position="96"/>
    </location>
</feature>
<evidence type="ECO:0000256" key="2">
    <source>
        <dbReference type="ARBA" id="ARBA00008927"/>
    </source>
</evidence>
<keyword evidence="6 10" id="KW-0067">ATP-binding</keyword>
<dbReference type="Gene3D" id="3.40.50.620">
    <property type="entry name" value="HUPs"/>
    <property type="match status" value="1"/>
</dbReference>
<feature type="domain" description="tRNA synthetases class I (E and Q) anti-codon binding" evidence="14">
    <location>
        <begin position="497"/>
        <end position="545"/>
    </location>
</feature>
<dbReference type="AlphaFoldDB" id="A0A7K4HNU0"/>
<dbReference type="GO" id="GO:0005524">
    <property type="term" value="F:ATP binding"/>
    <property type="evidence" value="ECO:0007669"/>
    <property type="project" value="UniProtKB-UniRule"/>
</dbReference>
<dbReference type="InterPro" id="IPR049437">
    <property type="entry name" value="tRNA-synt_1c_C2"/>
</dbReference>
<dbReference type="PRINTS" id="PR00987">
    <property type="entry name" value="TRNASYNTHGLU"/>
</dbReference>
<dbReference type="GO" id="GO:0032991">
    <property type="term" value="C:protein-containing complex"/>
    <property type="evidence" value="ECO:0007669"/>
    <property type="project" value="UniProtKB-ARBA"/>
</dbReference>
<dbReference type="Gene3D" id="2.40.240.100">
    <property type="match status" value="1"/>
</dbReference>
<comment type="catalytic activity">
    <reaction evidence="9 10">
        <text>tRNA(Glu) + L-glutamate + ATP = L-glutamyl-tRNA(Glu) + AMP + diphosphate</text>
        <dbReference type="Rhea" id="RHEA:23540"/>
        <dbReference type="Rhea" id="RHEA-COMP:9663"/>
        <dbReference type="Rhea" id="RHEA-COMP:9680"/>
        <dbReference type="ChEBI" id="CHEBI:29985"/>
        <dbReference type="ChEBI" id="CHEBI:30616"/>
        <dbReference type="ChEBI" id="CHEBI:33019"/>
        <dbReference type="ChEBI" id="CHEBI:78442"/>
        <dbReference type="ChEBI" id="CHEBI:78520"/>
        <dbReference type="ChEBI" id="CHEBI:456215"/>
        <dbReference type="EC" id="6.1.1.17"/>
    </reaction>
</comment>
<evidence type="ECO:0000256" key="1">
    <source>
        <dbReference type="ARBA" id="ARBA00004496"/>
    </source>
</evidence>
<dbReference type="NCBIfam" id="TIGR00463">
    <property type="entry name" value="gltX_arch"/>
    <property type="match status" value="1"/>
</dbReference>
<dbReference type="SUPFAM" id="SSF50715">
    <property type="entry name" value="Ribosomal protein L25-like"/>
    <property type="match status" value="1"/>
</dbReference>
<proteinExistence type="inferred from homology"/>
<dbReference type="InterPro" id="IPR011035">
    <property type="entry name" value="Ribosomal_bL25/Gln-tRNA_synth"/>
</dbReference>
<comment type="subcellular location">
    <subcellularLocation>
        <location evidence="1 10">Cytoplasm</location>
    </subcellularLocation>
</comment>
<protein>
    <recommendedName>
        <fullName evidence="10">Glutamate--tRNA ligase</fullName>
        <ecNumber evidence="10">6.1.1.17</ecNumber>
    </recommendedName>
    <alternativeName>
        <fullName evidence="10">Glutamyl-tRNA synthetase</fullName>
        <shortName evidence="10">GluRS</shortName>
    </alternativeName>
</protein>
<dbReference type="GO" id="GO:0043604">
    <property type="term" value="P:amide biosynthetic process"/>
    <property type="evidence" value="ECO:0007669"/>
    <property type="project" value="TreeGrafter"/>
</dbReference>